<name>A0ABQ1URH0_9NOCA</name>
<dbReference type="RefSeq" id="WP_188489124.1">
    <property type="nucleotide sequence ID" value="NZ_BMCS01000001.1"/>
</dbReference>
<comment type="caution">
    <text evidence="2">The sequence shown here is derived from an EMBL/GenBank/DDBJ whole genome shotgun (WGS) entry which is preliminary data.</text>
</comment>
<accession>A0ABQ1URH0</accession>
<feature type="compositionally biased region" description="Basic and acidic residues" evidence="1">
    <location>
        <begin position="1"/>
        <end position="21"/>
    </location>
</feature>
<dbReference type="Pfam" id="PF17227">
    <property type="entry name" value="DUF5302"/>
    <property type="match status" value="1"/>
</dbReference>
<protein>
    <recommendedName>
        <fullName evidence="4">DUF5302 domain-containing protein</fullName>
    </recommendedName>
</protein>
<keyword evidence="3" id="KW-1185">Reference proteome</keyword>
<feature type="region of interest" description="Disordered" evidence="1">
    <location>
        <begin position="1"/>
        <end position="58"/>
    </location>
</feature>
<reference evidence="3" key="1">
    <citation type="journal article" date="2019" name="Int. J. Syst. Evol. Microbiol.">
        <title>The Global Catalogue of Microorganisms (GCM) 10K type strain sequencing project: providing services to taxonomists for standard genome sequencing and annotation.</title>
        <authorList>
            <consortium name="The Broad Institute Genomics Platform"/>
            <consortium name="The Broad Institute Genome Sequencing Center for Infectious Disease"/>
            <person name="Wu L."/>
            <person name="Ma J."/>
        </authorList>
    </citation>
    <scope>NUCLEOTIDE SEQUENCE [LARGE SCALE GENOMIC DNA]</scope>
    <source>
        <strain evidence="3">CCM 7855</strain>
    </source>
</reference>
<dbReference type="InterPro" id="IPR035172">
    <property type="entry name" value="DUF5302"/>
</dbReference>
<evidence type="ECO:0008006" key="4">
    <source>
        <dbReference type="Google" id="ProtNLM"/>
    </source>
</evidence>
<evidence type="ECO:0000256" key="1">
    <source>
        <dbReference type="SAM" id="MobiDB-lite"/>
    </source>
</evidence>
<dbReference type="Proteomes" id="UP000632454">
    <property type="component" value="Unassembled WGS sequence"/>
</dbReference>
<proteinExistence type="predicted"/>
<evidence type="ECO:0000313" key="2">
    <source>
        <dbReference type="EMBL" id="GGF23588.1"/>
    </source>
</evidence>
<dbReference type="EMBL" id="BMCS01000001">
    <property type="protein sequence ID" value="GGF23588.1"/>
    <property type="molecule type" value="Genomic_DNA"/>
</dbReference>
<organism evidence="2 3">
    <name type="scientific">Williamsia phyllosphaerae</name>
    <dbReference type="NCBI Taxonomy" id="885042"/>
    <lineage>
        <taxon>Bacteria</taxon>
        <taxon>Bacillati</taxon>
        <taxon>Actinomycetota</taxon>
        <taxon>Actinomycetes</taxon>
        <taxon>Mycobacteriales</taxon>
        <taxon>Nocardiaceae</taxon>
        <taxon>Williamsia</taxon>
    </lineage>
</organism>
<sequence length="58" mass="6558">MSHEPDAGESDQRKAFREALERKKKANHLSEEHLDAGSKAAGSRGNKSHQQQFRRKSV</sequence>
<gene>
    <name evidence="2" type="ORF">GCM10007298_19420</name>
</gene>
<evidence type="ECO:0000313" key="3">
    <source>
        <dbReference type="Proteomes" id="UP000632454"/>
    </source>
</evidence>